<dbReference type="Proteomes" id="UP001307889">
    <property type="component" value="Chromosome 1"/>
</dbReference>
<sequence length="107" mass="12251">MFPVILSWWSHSSYERIQVQATYSLGFIQESSDRMKKNLINSPNSVLLFIVGELYFINKTVRLTSHSRAGFGHSNVRNNRRRGVGRTVYVVVRVEDKDEVDVGCMGV</sequence>
<organism evidence="1 2">
    <name type="scientific">Nesidiocoris tenuis</name>
    <dbReference type="NCBI Taxonomy" id="355587"/>
    <lineage>
        <taxon>Eukaryota</taxon>
        <taxon>Metazoa</taxon>
        <taxon>Ecdysozoa</taxon>
        <taxon>Arthropoda</taxon>
        <taxon>Hexapoda</taxon>
        <taxon>Insecta</taxon>
        <taxon>Pterygota</taxon>
        <taxon>Neoptera</taxon>
        <taxon>Paraneoptera</taxon>
        <taxon>Hemiptera</taxon>
        <taxon>Heteroptera</taxon>
        <taxon>Panheteroptera</taxon>
        <taxon>Cimicomorpha</taxon>
        <taxon>Miridae</taxon>
        <taxon>Dicyphina</taxon>
        <taxon>Nesidiocoris</taxon>
    </lineage>
</organism>
<name>A0ABN7A650_9HEMI</name>
<gene>
    <name evidence="1" type="ORF">NTJ_00505</name>
</gene>
<keyword evidence="2" id="KW-1185">Reference proteome</keyword>
<accession>A0ABN7A650</accession>
<dbReference type="EMBL" id="AP028909">
    <property type="protein sequence ID" value="BES87700.1"/>
    <property type="molecule type" value="Genomic_DNA"/>
</dbReference>
<reference evidence="1 2" key="1">
    <citation type="submission" date="2023-09" db="EMBL/GenBank/DDBJ databases">
        <title>Nesidiocoris tenuis whole genome shotgun sequence.</title>
        <authorList>
            <person name="Shibata T."/>
            <person name="Shimoda M."/>
            <person name="Kobayashi T."/>
            <person name="Uehara T."/>
        </authorList>
    </citation>
    <scope>NUCLEOTIDE SEQUENCE [LARGE SCALE GENOMIC DNA]</scope>
    <source>
        <strain evidence="1 2">Japan</strain>
    </source>
</reference>
<evidence type="ECO:0000313" key="2">
    <source>
        <dbReference type="Proteomes" id="UP001307889"/>
    </source>
</evidence>
<evidence type="ECO:0000313" key="1">
    <source>
        <dbReference type="EMBL" id="BES87700.1"/>
    </source>
</evidence>
<proteinExistence type="predicted"/>
<protein>
    <submittedName>
        <fullName evidence="1">Uncharacterized protein</fullName>
    </submittedName>
</protein>